<feature type="compositionally biased region" description="Acidic residues" evidence="1">
    <location>
        <begin position="600"/>
        <end position="611"/>
    </location>
</feature>
<dbReference type="Proteomes" id="UP000198341">
    <property type="component" value="Chromosome 13"/>
</dbReference>
<keyword evidence="4" id="KW-1185">Reference proteome</keyword>
<dbReference type="GeneID" id="19012092"/>
<feature type="compositionally biased region" description="Polar residues" evidence="1">
    <location>
        <begin position="1"/>
        <end position="11"/>
    </location>
</feature>
<name>K8EN32_9CHLO</name>
<feature type="domain" description="DUF7067" evidence="2">
    <location>
        <begin position="101"/>
        <end position="153"/>
    </location>
</feature>
<gene>
    <name evidence="3" type="ordered locus">Bathy13g01400</name>
</gene>
<feature type="compositionally biased region" description="Basic and acidic residues" evidence="1">
    <location>
        <begin position="308"/>
        <end position="321"/>
    </location>
</feature>
<sequence>MASFLLNSLPATTTTTRGAPRFAAKSGGSRRRRVVSRSSSSSQNSSSKSSTFFTEHINDDFDGSSTTITSRDDERRQQQQQQRRQFLPPKEVLQSIYVPESLAEIRAYVRWEEFGKPEETTAEWQASEYKNAVLDLKLDLLSGMTLNDIRRRYGVEPVDGDDDELPMFTMDEELEKRMKLAEAMTRVEKVGKMSLVEEDSASPVRYGDAMVDSSSSSVVDEFIKPLPTSPLSSSVIDHVVSAEEMTEEEREMMEEEATVVDRAALSIEYEAEDEEEEERAVLTEAEEDFLQELQASTTFDADDFLPMTEEKKKKSEEEEKNLGVLAEDEEEKVEEEKKRQKAIASELVLNLKVEVDKYKQSAESLKTQMLEATEKAEKASSEFDSMKEQRNRLARELSELELETAAKDDEIKELNEFLVSSEKDFKQSKMEELQSLRESLEQMKEEKKAAEVLARAYKQDFVQERELNAKFREEKNQMMEEKTKSERELRAAANESEMKLSAAMRENAELKKIWDSDRKVIEILTKKLDEMSEKPGLGAAIVNTYSTVKTVIPKYSSVIASTTMNTTKGVVSKTTDISGKFFSAVKTKLEKIKEDELALMDEEEDDDEFEDSDVRTGIFL</sequence>
<protein>
    <recommendedName>
        <fullName evidence="2">DUF7067 domain-containing protein</fullName>
    </recommendedName>
</protein>
<accession>K8EN32</accession>
<dbReference type="RefSeq" id="XP_007509633.1">
    <property type="nucleotide sequence ID" value="XM_007509571.1"/>
</dbReference>
<feature type="region of interest" description="Disordered" evidence="1">
    <location>
        <begin position="295"/>
        <end position="334"/>
    </location>
</feature>
<dbReference type="KEGG" id="bpg:Bathy13g01400"/>
<dbReference type="Pfam" id="PF23229">
    <property type="entry name" value="DUF7067"/>
    <property type="match status" value="1"/>
</dbReference>
<evidence type="ECO:0000313" key="3">
    <source>
        <dbReference type="EMBL" id="CCO19436.1"/>
    </source>
</evidence>
<feature type="region of interest" description="Disordered" evidence="1">
    <location>
        <begin position="1"/>
        <end position="88"/>
    </location>
</feature>
<dbReference type="OrthoDB" id="498982at2759"/>
<evidence type="ECO:0000256" key="1">
    <source>
        <dbReference type="SAM" id="MobiDB-lite"/>
    </source>
</evidence>
<organism evidence="3 4">
    <name type="scientific">Bathycoccus prasinos</name>
    <dbReference type="NCBI Taxonomy" id="41875"/>
    <lineage>
        <taxon>Eukaryota</taxon>
        <taxon>Viridiplantae</taxon>
        <taxon>Chlorophyta</taxon>
        <taxon>Mamiellophyceae</taxon>
        <taxon>Mamiellales</taxon>
        <taxon>Bathycoccaceae</taxon>
        <taxon>Bathycoccus</taxon>
    </lineage>
</organism>
<evidence type="ECO:0000259" key="2">
    <source>
        <dbReference type="Pfam" id="PF23229"/>
    </source>
</evidence>
<dbReference type="EMBL" id="FO082266">
    <property type="protein sequence ID" value="CCO19436.1"/>
    <property type="molecule type" value="Genomic_DNA"/>
</dbReference>
<dbReference type="InterPro" id="IPR055495">
    <property type="entry name" value="CWD_DUF7067"/>
</dbReference>
<dbReference type="AlphaFoldDB" id="K8EN32"/>
<feature type="compositionally biased region" description="Low complexity" evidence="1">
    <location>
        <begin position="36"/>
        <end position="50"/>
    </location>
</feature>
<reference evidence="3 4" key="1">
    <citation type="submission" date="2011-10" db="EMBL/GenBank/DDBJ databases">
        <authorList>
            <person name="Genoscope - CEA"/>
        </authorList>
    </citation>
    <scope>NUCLEOTIDE SEQUENCE [LARGE SCALE GENOMIC DNA]</scope>
    <source>
        <strain evidence="3 4">RCC 1105</strain>
    </source>
</reference>
<feature type="region of interest" description="Disordered" evidence="1">
    <location>
        <begin position="600"/>
        <end position="620"/>
    </location>
</feature>
<evidence type="ECO:0000313" key="4">
    <source>
        <dbReference type="Proteomes" id="UP000198341"/>
    </source>
</evidence>
<proteinExistence type="predicted"/>